<organism evidence="2 3">
    <name type="scientific">Gallus gallus</name>
    <name type="common">Chicken</name>
    <dbReference type="NCBI Taxonomy" id="9031"/>
    <lineage>
        <taxon>Eukaryota</taxon>
        <taxon>Metazoa</taxon>
        <taxon>Chordata</taxon>
        <taxon>Craniata</taxon>
        <taxon>Vertebrata</taxon>
        <taxon>Euteleostomi</taxon>
        <taxon>Archelosauria</taxon>
        <taxon>Archosauria</taxon>
        <taxon>Dinosauria</taxon>
        <taxon>Saurischia</taxon>
        <taxon>Theropoda</taxon>
        <taxon>Coelurosauria</taxon>
        <taxon>Aves</taxon>
        <taxon>Neognathae</taxon>
        <taxon>Galloanserae</taxon>
        <taxon>Galliformes</taxon>
        <taxon>Phasianidae</taxon>
        <taxon>Phasianinae</taxon>
        <taxon>Gallus</taxon>
    </lineage>
</organism>
<protein>
    <submittedName>
        <fullName evidence="2">Uncharacterized protein</fullName>
    </submittedName>
</protein>
<keyword evidence="1" id="KW-1133">Transmembrane helix</keyword>
<reference evidence="2" key="1">
    <citation type="submission" date="2020-11" db="EMBL/GenBank/DDBJ databases">
        <title>Gallus gallus (Chicken) genome, bGalGal1, GRCg7b, maternal haplotype autosomes + Z &amp; W.</title>
        <authorList>
            <person name="Warren W."/>
            <person name="Formenti G."/>
            <person name="Fedrigo O."/>
            <person name="Haase B."/>
            <person name="Mountcastle J."/>
            <person name="Balacco J."/>
            <person name="Tracey A."/>
            <person name="Schneider V."/>
            <person name="Okimoto R."/>
            <person name="Cheng H."/>
            <person name="Hawken R."/>
            <person name="Howe K."/>
            <person name="Jarvis E.D."/>
        </authorList>
    </citation>
    <scope>NUCLEOTIDE SEQUENCE [LARGE SCALE GENOMIC DNA]</scope>
    <source>
        <strain evidence="2">Broiler</strain>
    </source>
</reference>
<feature type="transmembrane region" description="Helical" evidence="1">
    <location>
        <begin position="62"/>
        <end position="82"/>
    </location>
</feature>
<dbReference type="GO" id="GO:0045444">
    <property type="term" value="P:fat cell differentiation"/>
    <property type="evidence" value="ECO:0007669"/>
    <property type="project" value="InterPro"/>
</dbReference>
<keyword evidence="1" id="KW-0812">Transmembrane</keyword>
<feature type="transmembrane region" description="Helical" evidence="1">
    <location>
        <begin position="12"/>
        <end position="35"/>
    </location>
</feature>
<accession>A0A8V0ZU45</accession>
<dbReference type="GeneTree" id="ENSGT01070000257249"/>
<evidence type="ECO:0000313" key="2">
    <source>
        <dbReference type="Ensembl" id="ENSGALP00010035096.1"/>
    </source>
</evidence>
<dbReference type="InterPro" id="IPR027938">
    <property type="entry name" value="Adipogenin"/>
</dbReference>
<proteinExistence type="predicted"/>
<reference evidence="2" key="3">
    <citation type="submission" date="2025-09" db="UniProtKB">
        <authorList>
            <consortium name="Ensembl"/>
        </authorList>
    </citation>
    <scope>IDENTIFICATION</scope>
    <source>
        <strain evidence="2">broiler</strain>
    </source>
</reference>
<sequence length="85" mass="9888">MKYPPVPLLTELTLPIFFCLSLPYVLILITIVIWLRLLLNEGKDSFINAESDKNSFLKEQDMHFHLFVHFASLSAMPLFLFLTCQ</sequence>
<dbReference type="Proteomes" id="UP000000539">
    <property type="component" value="Chromosome 20"/>
</dbReference>
<keyword evidence="3" id="KW-1185">Reference proteome</keyword>
<keyword evidence="1" id="KW-0472">Membrane</keyword>
<dbReference type="Ensembl" id="ENSGALT00010057831.1">
    <property type="protein sequence ID" value="ENSGALP00010035096.1"/>
    <property type="gene ID" value="ENSGALG00010023721.1"/>
</dbReference>
<evidence type="ECO:0000256" key="1">
    <source>
        <dbReference type="SAM" id="Phobius"/>
    </source>
</evidence>
<reference evidence="2" key="2">
    <citation type="submission" date="2025-08" db="UniProtKB">
        <authorList>
            <consortium name="Ensembl"/>
        </authorList>
    </citation>
    <scope>IDENTIFICATION</scope>
    <source>
        <strain evidence="2">broiler</strain>
    </source>
</reference>
<name>A0A8V0ZU45_CHICK</name>
<dbReference type="Pfam" id="PF15202">
    <property type="entry name" value="Adipogenin"/>
    <property type="match status" value="1"/>
</dbReference>
<evidence type="ECO:0000313" key="3">
    <source>
        <dbReference type="Proteomes" id="UP000000539"/>
    </source>
</evidence>
<dbReference type="AlphaFoldDB" id="A0A8V0ZU45"/>